<keyword evidence="3" id="KW-1185">Reference proteome</keyword>
<evidence type="ECO:0000256" key="1">
    <source>
        <dbReference type="SAM" id="Phobius"/>
    </source>
</evidence>
<proteinExistence type="predicted"/>
<feature type="transmembrane region" description="Helical" evidence="1">
    <location>
        <begin position="6"/>
        <end position="26"/>
    </location>
</feature>
<evidence type="ECO:0008006" key="4">
    <source>
        <dbReference type="Google" id="ProtNLM"/>
    </source>
</evidence>
<protein>
    <recommendedName>
        <fullName evidence="4">Secreted protein</fullName>
    </recommendedName>
</protein>
<gene>
    <name evidence="2" type="ORF">Tco_1029841</name>
</gene>
<dbReference type="Proteomes" id="UP001151760">
    <property type="component" value="Unassembled WGS sequence"/>
</dbReference>
<keyword evidence="1" id="KW-1133">Transmembrane helix</keyword>
<evidence type="ECO:0000313" key="3">
    <source>
        <dbReference type="Proteomes" id="UP001151760"/>
    </source>
</evidence>
<accession>A0ABQ5G4V8</accession>
<reference evidence="2" key="1">
    <citation type="journal article" date="2022" name="Int. J. Mol. Sci.">
        <title>Draft Genome of Tanacetum Coccineum: Genomic Comparison of Closely Related Tanacetum-Family Plants.</title>
        <authorList>
            <person name="Yamashiro T."/>
            <person name="Shiraishi A."/>
            <person name="Nakayama K."/>
            <person name="Satake H."/>
        </authorList>
    </citation>
    <scope>NUCLEOTIDE SEQUENCE</scope>
</reference>
<comment type="caution">
    <text evidence="2">The sequence shown here is derived from an EMBL/GenBank/DDBJ whole genome shotgun (WGS) entry which is preliminary data.</text>
</comment>
<dbReference type="EMBL" id="BQNB010018088">
    <property type="protein sequence ID" value="GJT70555.1"/>
    <property type="molecule type" value="Genomic_DNA"/>
</dbReference>
<organism evidence="2 3">
    <name type="scientific">Tanacetum coccineum</name>
    <dbReference type="NCBI Taxonomy" id="301880"/>
    <lineage>
        <taxon>Eukaryota</taxon>
        <taxon>Viridiplantae</taxon>
        <taxon>Streptophyta</taxon>
        <taxon>Embryophyta</taxon>
        <taxon>Tracheophyta</taxon>
        <taxon>Spermatophyta</taxon>
        <taxon>Magnoliopsida</taxon>
        <taxon>eudicotyledons</taxon>
        <taxon>Gunneridae</taxon>
        <taxon>Pentapetalae</taxon>
        <taxon>asterids</taxon>
        <taxon>campanulids</taxon>
        <taxon>Asterales</taxon>
        <taxon>Asteraceae</taxon>
        <taxon>Asteroideae</taxon>
        <taxon>Anthemideae</taxon>
        <taxon>Anthemidinae</taxon>
        <taxon>Tanacetum</taxon>
    </lineage>
</organism>
<keyword evidence="1" id="KW-0812">Transmembrane</keyword>
<evidence type="ECO:0000313" key="2">
    <source>
        <dbReference type="EMBL" id="GJT70555.1"/>
    </source>
</evidence>
<sequence>MLMSSLITPILTFLMKGFTAVLTVLVTRASQSRQHGSIHIESCKSPTAKLFDVDSERISIIIVNTKEYHSDVLARSQG</sequence>
<name>A0ABQ5G4V8_9ASTR</name>
<reference evidence="2" key="2">
    <citation type="submission" date="2022-01" db="EMBL/GenBank/DDBJ databases">
        <authorList>
            <person name="Yamashiro T."/>
            <person name="Shiraishi A."/>
            <person name="Satake H."/>
            <person name="Nakayama K."/>
        </authorList>
    </citation>
    <scope>NUCLEOTIDE SEQUENCE</scope>
</reference>
<keyword evidence="1" id="KW-0472">Membrane</keyword>